<evidence type="ECO:0000256" key="3">
    <source>
        <dbReference type="SAM" id="MobiDB-lite"/>
    </source>
</evidence>
<evidence type="ECO:0000313" key="6">
    <source>
        <dbReference type="Proteomes" id="UP000265631"/>
    </source>
</evidence>
<feature type="compositionally biased region" description="Basic and acidic residues" evidence="3">
    <location>
        <begin position="278"/>
        <end position="289"/>
    </location>
</feature>
<proteinExistence type="inferred from homology"/>
<sequence length="289" mass="29754">MFKFLPVLLFAIVGGVFARGYGDTSYEGHGKSQCVEWCEEHFRHSSKSCIYPASKGKGPCYDCGPNSTNPAKKLCYDGCKDTASDNANCGKCGNSCPSETNCVEGICICTNSKQPQCESTCPDYLSDPANCGQCGNACNADAEKCQAGSCVLNCPDGETQCGSSCVNTNTDPNNCGECGNVCSSGQCENGACVAPGCTGQTCETFTACGPGGTCVCASISDGRGFCVDGNQPCANLADCDTSNNCPSGFADACTNSASQASFEKVSGDTVGRRAGGRIPREAPDVEKKS</sequence>
<evidence type="ECO:0000256" key="2">
    <source>
        <dbReference type="ARBA" id="ARBA00022729"/>
    </source>
</evidence>
<evidence type="ECO:0000313" key="5">
    <source>
        <dbReference type="EMBL" id="RFN41535.1"/>
    </source>
</evidence>
<comment type="caution">
    <text evidence="5">The sequence shown here is derived from an EMBL/GenBank/DDBJ whole genome shotgun (WGS) entry which is preliminary data.</text>
</comment>
<name>A0A395M4K9_9HYPO</name>
<feature type="non-terminal residue" evidence="5">
    <location>
        <position position="289"/>
    </location>
</feature>
<keyword evidence="2 4" id="KW-0732">Signal</keyword>
<evidence type="ECO:0000256" key="4">
    <source>
        <dbReference type="SAM" id="SignalP"/>
    </source>
</evidence>
<reference evidence="5 6" key="1">
    <citation type="journal article" date="2018" name="PLoS Pathog.">
        <title>Evolution of structural diversity of trichothecenes, a family of toxins produced by plant pathogenic and entomopathogenic fungi.</title>
        <authorList>
            <person name="Proctor R.H."/>
            <person name="McCormick S.P."/>
            <person name="Kim H.S."/>
            <person name="Cardoza R.E."/>
            <person name="Stanley A.M."/>
            <person name="Lindo L."/>
            <person name="Kelly A."/>
            <person name="Brown D.W."/>
            <person name="Lee T."/>
            <person name="Vaughan M.M."/>
            <person name="Alexander N.J."/>
            <person name="Busman M."/>
            <person name="Gutierrez S."/>
        </authorList>
    </citation>
    <scope>NUCLEOTIDE SEQUENCE [LARGE SCALE GENOMIC DNA]</scope>
    <source>
        <strain evidence="5 6">NRRL 13405</strain>
    </source>
</reference>
<dbReference type="Proteomes" id="UP000265631">
    <property type="component" value="Unassembled WGS sequence"/>
</dbReference>
<dbReference type="PANTHER" id="PTHR33227:SF48">
    <property type="entry name" value="STIGMA-SPECIFIC STIG1-LIKE PROTEIN 4"/>
    <property type="match status" value="1"/>
</dbReference>
<feature type="signal peptide" evidence="4">
    <location>
        <begin position="1"/>
        <end position="18"/>
    </location>
</feature>
<accession>A0A395M4K9</accession>
<gene>
    <name evidence="5" type="ORF">FIE12Z_12955</name>
</gene>
<evidence type="ECO:0000256" key="1">
    <source>
        <dbReference type="ARBA" id="ARBA00006010"/>
    </source>
</evidence>
<organism evidence="5 6">
    <name type="scientific">Fusarium flagelliforme</name>
    <dbReference type="NCBI Taxonomy" id="2675880"/>
    <lineage>
        <taxon>Eukaryota</taxon>
        <taxon>Fungi</taxon>
        <taxon>Dikarya</taxon>
        <taxon>Ascomycota</taxon>
        <taxon>Pezizomycotina</taxon>
        <taxon>Sordariomycetes</taxon>
        <taxon>Hypocreomycetidae</taxon>
        <taxon>Hypocreales</taxon>
        <taxon>Nectriaceae</taxon>
        <taxon>Fusarium</taxon>
        <taxon>Fusarium incarnatum-equiseti species complex</taxon>
    </lineage>
</organism>
<dbReference type="AlphaFoldDB" id="A0A395M4K9"/>
<dbReference type="EMBL" id="PXXK01000846">
    <property type="protein sequence ID" value="RFN41535.1"/>
    <property type="molecule type" value="Genomic_DNA"/>
</dbReference>
<dbReference type="PANTHER" id="PTHR33227">
    <property type="entry name" value="STIGMA-SPECIFIC STIG1-LIKE PROTEIN 3"/>
    <property type="match status" value="1"/>
</dbReference>
<dbReference type="STRING" id="2594813.A0A395M4K9"/>
<feature type="region of interest" description="Disordered" evidence="3">
    <location>
        <begin position="264"/>
        <end position="289"/>
    </location>
</feature>
<dbReference type="Pfam" id="PF04885">
    <property type="entry name" value="Stig1"/>
    <property type="match status" value="1"/>
</dbReference>
<feature type="chain" id="PRO_5017297636" evidence="4">
    <location>
        <begin position="19"/>
        <end position="289"/>
    </location>
</feature>
<protein>
    <submittedName>
        <fullName evidence="5">Pe-pgrs family protein</fullName>
    </submittedName>
</protein>
<dbReference type="InterPro" id="IPR006969">
    <property type="entry name" value="Stig-like"/>
</dbReference>
<comment type="similarity">
    <text evidence="1">Belongs to the STIG1 family.</text>
</comment>
<keyword evidence="6" id="KW-1185">Reference proteome</keyword>